<evidence type="ECO:0000313" key="1">
    <source>
        <dbReference type="EMBL" id="CAG8854087.1"/>
    </source>
</evidence>
<evidence type="ECO:0000313" key="2">
    <source>
        <dbReference type="Proteomes" id="UP000789901"/>
    </source>
</evidence>
<gene>
    <name evidence="1" type="ORF">GMARGA_LOCUS42908</name>
</gene>
<keyword evidence="2" id="KW-1185">Reference proteome</keyword>
<feature type="non-terminal residue" evidence="1">
    <location>
        <position position="137"/>
    </location>
</feature>
<dbReference type="Proteomes" id="UP000789901">
    <property type="component" value="Unassembled WGS sequence"/>
</dbReference>
<dbReference type="EMBL" id="CAJVQB010133142">
    <property type="protein sequence ID" value="CAG8854087.1"/>
    <property type="molecule type" value="Genomic_DNA"/>
</dbReference>
<proteinExistence type="predicted"/>
<name>A0ABN7XFQ7_GIGMA</name>
<protein>
    <submittedName>
        <fullName evidence="1">3889_t:CDS:1</fullName>
    </submittedName>
</protein>
<reference evidence="1 2" key="1">
    <citation type="submission" date="2021-06" db="EMBL/GenBank/DDBJ databases">
        <authorList>
            <person name="Kallberg Y."/>
            <person name="Tangrot J."/>
            <person name="Rosling A."/>
        </authorList>
    </citation>
    <scope>NUCLEOTIDE SEQUENCE [LARGE SCALE GENOMIC DNA]</scope>
    <source>
        <strain evidence="1 2">120-4 pot B 10/14</strain>
    </source>
</reference>
<organism evidence="1 2">
    <name type="scientific">Gigaspora margarita</name>
    <dbReference type="NCBI Taxonomy" id="4874"/>
    <lineage>
        <taxon>Eukaryota</taxon>
        <taxon>Fungi</taxon>
        <taxon>Fungi incertae sedis</taxon>
        <taxon>Mucoromycota</taxon>
        <taxon>Glomeromycotina</taxon>
        <taxon>Glomeromycetes</taxon>
        <taxon>Diversisporales</taxon>
        <taxon>Gigasporaceae</taxon>
        <taxon>Gigaspora</taxon>
    </lineage>
</organism>
<accession>A0ABN7XFQ7</accession>
<feature type="non-terminal residue" evidence="1">
    <location>
        <position position="1"/>
    </location>
</feature>
<comment type="caution">
    <text evidence="1">The sequence shown here is derived from an EMBL/GenBank/DDBJ whole genome shotgun (WGS) entry which is preliminary data.</text>
</comment>
<sequence length="137" mass="16427">HETKKHPHNRVVPHSFDFELPSNLKQFTLHCPKNLFYYVFHQELGFEYQPAQQKYKLGSEVKVMTEKKDPETKQMVEVEFKFFWEEQTGKEECNEKIYTWTYGLVKLIFEICKQNLSVLYEHISYAMGFEESPPPIV</sequence>